<name>A0ABR5ZUN7_9PROT</name>
<evidence type="ECO:0000256" key="1">
    <source>
        <dbReference type="ARBA" id="ARBA00009798"/>
    </source>
</evidence>
<dbReference type="EMBL" id="PDLY01000005">
    <property type="protein sequence ID" value="MBA5728044.1"/>
    <property type="molecule type" value="Genomic_DNA"/>
</dbReference>
<dbReference type="SUPFAM" id="SSF55826">
    <property type="entry name" value="YbaK/ProRS associated domain"/>
    <property type="match status" value="1"/>
</dbReference>
<dbReference type="InterPro" id="IPR036754">
    <property type="entry name" value="YbaK/aa-tRNA-synt-asso_dom_sf"/>
</dbReference>
<protein>
    <recommendedName>
        <fullName evidence="4">Cys-tRNA(Pro)/Cys-tRNA(Cys) deacylase</fullName>
        <ecNumber evidence="4">4.2.-.-</ecNumber>
    </recommendedName>
</protein>
<dbReference type="PANTHER" id="PTHR30411">
    <property type="entry name" value="CYTOPLASMIC PROTEIN"/>
    <property type="match status" value="1"/>
</dbReference>
<dbReference type="PANTHER" id="PTHR30411:SF0">
    <property type="entry name" value="CYS-TRNA(PRO)_CYS-TRNA(CYS) DEACYLASE YBAK"/>
    <property type="match status" value="1"/>
</dbReference>
<keyword evidence="3 4" id="KW-0456">Lyase</keyword>
<feature type="domain" description="YbaK/aminoacyl-tRNA synthetase-associated" evidence="5">
    <location>
        <begin position="36"/>
        <end position="149"/>
    </location>
</feature>
<accession>A0ABR5ZUN7</accession>
<keyword evidence="2 4" id="KW-0648">Protein biosynthesis</keyword>
<dbReference type="Proteomes" id="UP000765338">
    <property type="component" value="Unassembled WGS sequence"/>
</dbReference>
<evidence type="ECO:0000256" key="4">
    <source>
        <dbReference type="PIRNR" id="PIRNR006181"/>
    </source>
</evidence>
<dbReference type="PIRSF" id="PIRSF006181">
    <property type="entry name" value="EbsC_YbaK"/>
    <property type="match status" value="1"/>
</dbReference>
<evidence type="ECO:0000256" key="3">
    <source>
        <dbReference type="ARBA" id="ARBA00023239"/>
    </source>
</evidence>
<sequence>MTHQPETAATIFLDGTGVPYETRRYDYAPRKGHIGEQAASAIGAAPSAVFKTLAVKIDRKRAAFAVIPVDRRVNFRALAVALGGRNAKMMQPDEAHERTGFVSGGTTPFGSREVLPTVIDLSAQDHDAMWINAGERGLLARLTPQDVRDVTGGIFASIAE</sequence>
<comment type="similarity">
    <text evidence="1 4">Belongs to the prolyl-tRNA editing family. YbaK/EbsC subfamily.</text>
</comment>
<gene>
    <name evidence="6" type="ORF">CPA56_08675</name>
</gene>
<reference evidence="6 7" key="1">
    <citation type="submission" date="2017-10" db="EMBL/GenBank/DDBJ databases">
        <authorList>
            <person name="Jakob F."/>
        </authorList>
    </citation>
    <scope>NUCLEOTIDE SEQUENCE [LARGE SCALE GENOMIC DNA]</scope>
    <source>
        <strain evidence="6 7">TMW 2.1889</strain>
    </source>
</reference>
<dbReference type="InterPro" id="IPR007214">
    <property type="entry name" value="YbaK/aa-tRNA-synth-assoc-dom"/>
</dbReference>
<dbReference type="CDD" id="cd00002">
    <property type="entry name" value="YbaK_deacylase"/>
    <property type="match status" value="1"/>
</dbReference>
<dbReference type="Pfam" id="PF04073">
    <property type="entry name" value="tRNA_edit"/>
    <property type="match status" value="1"/>
</dbReference>
<evidence type="ECO:0000313" key="7">
    <source>
        <dbReference type="Proteomes" id="UP000765338"/>
    </source>
</evidence>
<evidence type="ECO:0000256" key="2">
    <source>
        <dbReference type="ARBA" id="ARBA00022917"/>
    </source>
</evidence>
<dbReference type="Gene3D" id="3.90.960.10">
    <property type="entry name" value="YbaK/aminoacyl-tRNA synthetase-associated domain"/>
    <property type="match status" value="1"/>
</dbReference>
<keyword evidence="7" id="KW-1185">Reference proteome</keyword>
<dbReference type="RefSeq" id="WP_182041608.1">
    <property type="nucleotide sequence ID" value="NZ_PDLY01000005.1"/>
</dbReference>
<organism evidence="6 7">
    <name type="scientific">Bombella mellum</name>
    <dbReference type="NCBI Taxonomy" id="2039288"/>
    <lineage>
        <taxon>Bacteria</taxon>
        <taxon>Pseudomonadati</taxon>
        <taxon>Pseudomonadota</taxon>
        <taxon>Alphaproteobacteria</taxon>
        <taxon>Acetobacterales</taxon>
        <taxon>Acetobacteraceae</taxon>
        <taxon>Bombella</taxon>
    </lineage>
</organism>
<evidence type="ECO:0000259" key="5">
    <source>
        <dbReference type="Pfam" id="PF04073"/>
    </source>
</evidence>
<dbReference type="InterPro" id="IPR004369">
    <property type="entry name" value="Prolyl-tRNA_editing_YbaK/EbsC"/>
</dbReference>
<dbReference type="EC" id="4.2.-.-" evidence="4"/>
<evidence type="ECO:0000313" key="6">
    <source>
        <dbReference type="EMBL" id="MBA5728044.1"/>
    </source>
</evidence>
<proteinExistence type="inferred from homology"/>
<comment type="caution">
    <text evidence="6">The sequence shown here is derived from an EMBL/GenBank/DDBJ whole genome shotgun (WGS) entry which is preliminary data.</text>
</comment>